<dbReference type="InterPro" id="IPR007110">
    <property type="entry name" value="Ig-like_dom"/>
</dbReference>
<evidence type="ECO:0000256" key="2">
    <source>
        <dbReference type="ARBA" id="ARBA00022475"/>
    </source>
</evidence>
<evidence type="ECO:0000256" key="11">
    <source>
        <dbReference type="SAM" id="MobiDB-lite"/>
    </source>
</evidence>
<dbReference type="GO" id="GO:0005886">
    <property type="term" value="C:plasma membrane"/>
    <property type="evidence" value="ECO:0007669"/>
    <property type="project" value="UniProtKB-SubCell"/>
</dbReference>
<dbReference type="InterPro" id="IPR003599">
    <property type="entry name" value="Ig_sub"/>
</dbReference>
<dbReference type="Ensembl" id="ENSOGAT00000006976.2">
    <property type="protein sequence ID" value="ENSOGAP00000006241.2"/>
    <property type="gene ID" value="ENSOGAG00000006968.2"/>
</dbReference>
<keyword evidence="16" id="KW-1185">Reference proteome</keyword>
<evidence type="ECO:0000256" key="13">
    <source>
        <dbReference type="SAM" id="SignalP"/>
    </source>
</evidence>
<dbReference type="SMART" id="SM00408">
    <property type="entry name" value="IGc2"/>
    <property type="match status" value="2"/>
</dbReference>
<organism evidence="15 16">
    <name type="scientific">Otolemur garnettii</name>
    <name type="common">Small-eared galago</name>
    <name type="synonym">Garnett's greater bushbaby</name>
    <dbReference type="NCBI Taxonomy" id="30611"/>
    <lineage>
        <taxon>Eukaryota</taxon>
        <taxon>Metazoa</taxon>
        <taxon>Chordata</taxon>
        <taxon>Craniata</taxon>
        <taxon>Vertebrata</taxon>
        <taxon>Euteleostomi</taxon>
        <taxon>Mammalia</taxon>
        <taxon>Eutheria</taxon>
        <taxon>Euarchontoglires</taxon>
        <taxon>Primates</taxon>
        <taxon>Strepsirrhini</taxon>
        <taxon>Lorisiformes</taxon>
        <taxon>Galagidae</taxon>
        <taxon>Otolemur</taxon>
    </lineage>
</organism>
<keyword evidence="4 13" id="KW-0732">Signal</keyword>
<keyword evidence="5" id="KW-0677">Repeat</keyword>
<dbReference type="FunFam" id="2.60.40.10:FF:000049">
    <property type="entry name" value="Leukocyte immunoglobulin-like receptor subfamily B member 1"/>
    <property type="match status" value="4"/>
</dbReference>
<feature type="compositionally biased region" description="Polar residues" evidence="11">
    <location>
        <begin position="582"/>
        <end position="594"/>
    </location>
</feature>
<evidence type="ECO:0000313" key="16">
    <source>
        <dbReference type="Proteomes" id="UP000005225"/>
    </source>
</evidence>
<evidence type="ECO:0000256" key="8">
    <source>
        <dbReference type="ARBA" id="ARBA00023157"/>
    </source>
</evidence>
<dbReference type="GO" id="GO:0032396">
    <property type="term" value="F:inhibitory MHC class I receptor activity"/>
    <property type="evidence" value="ECO:0007669"/>
    <property type="project" value="TreeGrafter"/>
</dbReference>
<feature type="signal peptide" evidence="13">
    <location>
        <begin position="1"/>
        <end position="22"/>
    </location>
</feature>
<accession>H0WVB2</accession>
<protein>
    <recommendedName>
        <fullName evidence="14">Ig-like domain-containing protein</fullName>
    </recommendedName>
</protein>
<dbReference type="eggNOG" id="ENOG502RYEX">
    <property type="taxonomic scope" value="Eukaryota"/>
</dbReference>
<comment type="subcellular location">
    <subcellularLocation>
        <location evidence="1">Cell membrane</location>
        <topology evidence="1">Single-pass membrane protein</topology>
    </subcellularLocation>
</comment>
<keyword evidence="9" id="KW-0325">Glycoprotein</keyword>
<keyword evidence="3 12" id="KW-0812">Transmembrane</keyword>
<sequence length="662" mass="72610">MTPTLTALLCLGLSLCPRTCMQAGNLPKPTLWAEPSNVISWNSPVTIWCQGTLNAEEYTLRREDRVGTWPLETKQKPLKPGNKAKFNIQYMTVQHAGRYRCYYRRSPYGWSDPSDPLVLILRGLYAKPTLSALPSPVVISGGNVTLQCGSQRKFDKFILTKEGDQKVFWTLDSQQTPYGQFQALFPVGPVTPSHRLTFKCYGCYGENPEVWVGPSDPVELLVSGVSRKPSLLTLQGPVLAPGQNLTLQCHSDVGYDRFTLFQDGGYVLTQRPGWQPQAGLSQANFPLGPVRGSHGGQYSCYGGYNLSLEWSAPSDPLDILISGQLPDMPSLSVQPGLMVASGEDVTLLCQSWKKTDTFLLAKEGTASPLLHAGSNYIAGRYQTNFSISPVTSAHRGTYRCYGSHSSSPYLLSLPSEPRELMVSGPSVQPSPPSTGSPQHLVSPSSKEAQPLTPAFLTPEVTWAQGLDTFQKGLIGVSVAFILLLLFALLLLLLRHRHRGQGKHRIPAQRETDPPRPAGSIEPKPKDRGLQQRSGPAADIQEENLYATVTDTQPEDGVELDSQRRSPEGEDHRDTQCPGIYSRGNQTTPDSSSPLSREFLEMWDRQAMDRQIDSQAAVSDDPQDVTYAQVHSLTLRGKTLKPPLSQEGDASEEPSVYAALAVH</sequence>
<dbReference type="Proteomes" id="UP000005225">
    <property type="component" value="Unassembled WGS sequence"/>
</dbReference>
<keyword evidence="2" id="KW-1003">Cell membrane</keyword>
<evidence type="ECO:0000256" key="1">
    <source>
        <dbReference type="ARBA" id="ARBA00004162"/>
    </source>
</evidence>
<dbReference type="EMBL" id="AAQR03172972">
    <property type="status" value="NOT_ANNOTATED_CDS"/>
    <property type="molecule type" value="Genomic_DNA"/>
</dbReference>
<dbReference type="Pfam" id="PF13895">
    <property type="entry name" value="Ig_2"/>
    <property type="match status" value="1"/>
</dbReference>
<evidence type="ECO:0000313" key="15">
    <source>
        <dbReference type="Ensembl" id="ENSOGAP00000006241.2"/>
    </source>
</evidence>
<name>H0WVB2_OTOGA</name>
<evidence type="ECO:0000256" key="9">
    <source>
        <dbReference type="ARBA" id="ARBA00023180"/>
    </source>
</evidence>
<dbReference type="FunCoup" id="H0WVB2">
    <property type="interactions" value="428"/>
</dbReference>
<evidence type="ECO:0000256" key="3">
    <source>
        <dbReference type="ARBA" id="ARBA00022692"/>
    </source>
</evidence>
<dbReference type="PROSITE" id="PS50835">
    <property type="entry name" value="IG_LIKE"/>
    <property type="match status" value="2"/>
</dbReference>
<dbReference type="GO" id="GO:0019221">
    <property type="term" value="P:cytokine-mediated signaling pathway"/>
    <property type="evidence" value="ECO:0007669"/>
    <property type="project" value="TreeGrafter"/>
</dbReference>
<keyword evidence="7 12" id="KW-0472">Membrane</keyword>
<dbReference type="HOGENOM" id="CLU_021100_2_3_1"/>
<evidence type="ECO:0000256" key="10">
    <source>
        <dbReference type="ARBA" id="ARBA00023319"/>
    </source>
</evidence>
<feature type="region of interest" description="Disordered" evidence="11">
    <location>
        <begin position="499"/>
        <end position="594"/>
    </location>
</feature>
<dbReference type="InterPro" id="IPR050412">
    <property type="entry name" value="Ig-like_Receptors_ImmuneReg"/>
</dbReference>
<proteinExistence type="predicted"/>
<dbReference type="PANTHER" id="PTHR11738">
    <property type="entry name" value="MHC CLASS I NK CELL RECEPTOR"/>
    <property type="match status" value="1"/>
</dbReference>
<dbReference type="SMART" id="SM00409">
    <property type="entry name" value="IG"/>
    <property type="match status" value="4"/>
</dbReference>
<feature type="chain" id="PRO_5003544394" description="Ig-like domain-containing protein" evidence="13">
    <location>
        <begin position="23"/>
        <end position="662"/>
    </location>
</feature>
<feature type="compositionally biased region" description="Basic and acidic residues" evidence="11">
    <location>
        <begin position="560"/>
        <end position="574"/>
    </location>
</feature>
<dbReference type="GO" id="GO:0002764">
    <property type="term" value="P:immune response-regulating signaling pathway"/>
    <property type="evidence" value="ECO:0007669"/>
    <property type="project" value="TreeGrafter"/>
</dbReference>
<keyword evidence="10" id="KW-0393">Immunoglobulin domain</keyword>
<feature type="region of interest" description="Disordered" evidence="11">
    <location>
        <begin position="420"/>
        <end position="449"/>
    </location>
</feature>
<feature type="transmembrane region" description="Helical" evidence="12">
    <location>
        <begin position="473"/>
        <end position="493"/>
    </location>
</feature>
<reference evidence="16" key="1">
    <citation type="submission" date="2011-03" db="EMBL/GenBank/DDBJ databases">
        <title>Version 3 of the genome sequence of Otolemur garnettii (Bushbaby).</title>
        <authorList>
            <consortium name="The Broad Institute Genome Sequencing Platform"/>
            <person name="Di Palma F."/>
            <person name="Johnson J."/>
            <person name="Lander E.S."/>
            <person name="Lindblad-Toh K."/>
            <person name="Jaffe D.B."/>
            <person name="Gnerre S."/>
            <person name="MacCallum I."/>
            <person name="Przybylski D."/>
            <person name="Ribeiro F.J."/>
            <person name="Burton J.N."/>
            <person name="Walker B.J."/>
            <person name="Sharpe T."/>
            <person name="Hall G."/>
        </authorList>
    </citation>
    <scope>NUCLEOTIDE SEQUENCE [LARGE SCALE GENOMIC DNA]</scope>
</reference>
<evidence type="ECO:0000256" key="7">
    <source>
        <dbReference type="ARBA" id="ARBA00023136"/>
    </source>
</evidence>
<feature type="domain" description="Ig-like" evidence="14">
    <location>
        <begin position="128"/>
        <end position="200"/>
    </location>
</feature>
<keyword evidence="6 12" id="KW-1133">Transmembrane helix</keyword>
<dbReference type="InParanoid" id="H0WVB2"/>
<dbReference type="GeneTree" id="ENSGT01100000263478"/>
<evidence type="ECO:0000259" key="14">
    <source>
        <dbReference type="PROSITE" id="PS50835"/>
    </source>
</evidence>
<dbReference type="OMA" id="HRISWAQ"/>
<dbReference type="STRING" id="30611.ENSOGAP00000006241"/>
<dbReference type="Pfam" id="PF00047">
    <property type="entry name" value="ig"/>
    <property type="match status" value="3"/>
</dbReference>
<evidence type="ECO:0000256" key="6">
    <source>
        <dbReference type="ARBA" id="ARBA00022989"/>
    </source>
</evidence>
<evidence type="ECO:0000256" key="4">
    <source>
        <dbReference type="ARBA" id="ARBA00022729"/>
    </source>
</evidence>
<feature type="domain" description="Ig-like" evidence="14">
    <location>
        <begin position="329"/>
        <end position="412"/>
    </location>
</feature>
<evidence type="ECO:0000256" key="5">
    <source>
        <dbReference type="ARBA" id="ARBA00022737"/>
    </source>
</evidence>
<dbReference type="Gene3D" id="2.60.40.10">
    <property type="entry name" value="Immunoglobulins"/>
    <property type="match status" value="4"/>
</dbReference>
<evidence type="ECO:0000256" key="12">
    <source>
        <dbReference type="SAM" id="Phobius"/>
    </source>
</evidence>
<dbReference type="InterPro" id="IPR036179">
    <property type="entry name" value="Ig-like_dom_sf"/>
</dbReference>
<dbReference type="InterPro" id="IPR013151">
    <property type="entry name" value="Immunoglobulin_dom"/>
</dbReference>
<keyword evidence="8" id="KW-1015">Disulfide bond</keyword>
<dbReference type="InterPro" id="IPR013783">
    <property type="entry name" value="Ig-like_fold"/>
</dbReference>
<reference evidence="15" key="3">
    <citation type="submission" date="2025-09" db="UniProtKB">
        <authorList>
            <consortium name="Ensembl"/>
        </authorList>
    </citation>
    <scope>IDENTIFICATION</scope>
</reference>
<dbReference type="SUPFAM" id="SSF48726">
    <property type="entry name" value="Immunoglobulin"/>
    <property type="match status" value="4"/>
</dbReference>
<dbReference type="InterPro" id="IPR003598">
    <property type="entry name" value="Ig_sub2"/>
</dbReference>
<dbReference type="PANTHER" id="PTHR11738:SF179">
    <property type="entry name" value="LEUKOCYTE IMMUNOGLOBULIN-LIKE RECEPTOR SUBFAMILY A MEMBER 5"/>
    <property type="match status" value="1"/>
</dbReference>
<reference evidence="15" key="2">
    <citation type="submission" date="2025-08" db="UniProtKB">
        <authorList>
            <consortium name="Ensembl"/>
        </authorList>
    </citation>
    <scope>IDENTIFICATION</scope>
</reference>
<dbReference type="AlphaFoldDB" id="H0WVB2"/>